<sequence length="31" mass="3637">MNSKVANFGDMDDTWMLNRQINTDYEGLDLE</sequence>
<name>A0A0A9FDQ2_ARUDO</name>
<dbReference type="EMBL" id="GBRH01191498">
    <property type="protein sequence ID" value="JAE06398.1"/>
    <property type="molecule type" value="Transcribed_RNA"/>
</dbReference>
<proteinExistence type="predicted"/>
<evidence type="ECO:0000313" key="1">
    <source>
        <dbReference type="EMBL" id="JAE06398.1"/>
    </source>
</evidence>
<reference evidence="1" key="2">
    <citation type="journal article" date="2015" name="Data Brief">
        <title>Shoot transcriptome of the giant reed, Arundo donax.</title>
        <authorList>
            <person name="Barrero R.A."/>
            <person name="Guerrero F.D."/>
            <person name="Moolhuijzen P."/>
            <person name="Goolsby J.A."/>
            <person name="Tidwell J."/>
            <person name="Bellgard S.E."/>
            <person name="Bellgard M.I."/>
        </authorList>
    </citation>
    <scope>NUCLEOTIDE SEQUENCE</scope>
    <source>
        <tissue evidence="1">Shoot tissue taken approximately 20 cm above the soil surface</tissue>
    </source>
</reference>
<organism evidence="1">
    <name type="scientific">Arundo donax</name>
    <name type="common">Giant reed</name>
    <name type="synonym">Donax arundinaceus</name>
    <dbReference type="NCBI Taxonomy" id="35708"/>
    <lineage>
        <taxon>Eukaryota</taxon>
        <taxon>Viridiplantae</taxon>
        <taxon>Streptophyta</taxon>
        <taxon>Embryophyta</taxon>
        <taxon>Tracheophyta</taxon>
        <taxon>Spermatophyta</taxon>
        <taxon>Magnoliopsida</taxon>
        <taxon>Liliopsida</taxon>
        <taxon>Poales</taxon>
        <taxon>Poaceae</taxon>
        <taxon>PACMAD clade</taxon>
        <taxon>Arundinoideae</taxon>
        <taxon>Arundineae</taxon>
        <taxon>Arundo</taxon>
    </lineage>
</organism>
<protein>
    <submittedName>
        <fullName evidence="1">Uncharacterized protein</fullName>
    </submittedName>
</protein>
<reference evidence="1" key="1">
    <citation type="submission" date="2014-09" db="EMBL/GenBank/DDBJ databases">
        <authorList>
            <person name="Magalhaes I.L.F."/>
            <person name="Oliveira U."/>
            <person name="Santos F.R."/>
            <person name="Vidigal T.H.D.A."/>
            <person name="Brescovit A.D."/>
            <person name="Santos A.J."/>
        </authorList>
    </citation>
    <scope>NUCLEOTIDE SEQUENCE</scope>
    <source>
        <tissue evidence="1">Shoot tissue taken approximately 20 cm above the soil surface</tissue>
    </source>
</reference>
<accession>A0A0A9FDQ2</accession>
<dbReference type="AlphaFoldDB" id="A0A0A9FDQ2"/>